<evidence type="ECO:0000256" key="1">
    <source>
        <dbReference type="SAM" id="Phobius"/>
    </source>
</evidence>
<gene>
    <name evidence="3" type="ORF">ICJ83_04355</name>
</gene>
<dbReference type="Gene3D" id="3.40.710.10">
    <property type="entry name" value="DD-peptidase/beta-lactamase superfamily"/>
    <property type="match status" value="1"/>
</dbReference>
<dbReference type="SUPFAM" id="SSF56601">
    <property type="entry name" value="beta-lactamase/transpeptidase-like"/>
    <property type="match status" value="1"/>
</dbReference>
<reference evidence="3 4" key="1">
    <citation type="submission" date="2020-09" db="EMBL/GenBank/DDBJ databases">
        <title>TT11 complete genome.</title>
        <authorList>
            <person name="Wu Z."/>
        </authorList>
    </citation>
    <scope>NUCLEOTIDE SEQUENCE [LARGE SCALE GENOMIC DNA]</scope>
    <source>
        <strain evidence="3 4">TT11</strain>
    </source>
</reference>
<keyword evidence="3" id="KW-0378">Hydrolase</keyword>
<keyword evidence="1" id="KW-0472">Membrane</keyword>
<protein>
    <submittedName>
        <fullName evidence="3">Serine hydrolase</fullName>
    </submittedName>
</protein>
<dbReference type="Proteomes" id="UP000600588">
    <property type="component" value="Unassembled WGS sequence"/>
</dbReference>
<proteinExistence type="predicted"/>
<dbReference type="InterPro" id="IPR012338">
    <property type="entry name" value="Beta-lactam/transpept-like"/>
</dbReference>
<dbReference type="RefSeq" id="WP_188229120.1">
    <property type="nucleotide sequence ID" value="NZ_JACVXB010000001.1"/>
</dbReference>
<sequence length="381" mass="43531">MKFLKKILKWTAISLTLIILLLYIFDYGYIIRGAKIVYLTGHKTAFIDDYPYFENDTIKAGNHTDAWPIHSAYNSVEPTNKLATVNNDWGTIAFLIFKNDSIWFEKYYDGFNEHSKTNSFSMAKSITTTLLGKAIMDGYIKSLDQPISDYYPQYDYAKTTVGDLASMASGLDWVEHYTSPFSVTARANYDDDLAETILNQKVVEEPGKTFKYLSGNTQLLGMIIQKATGKSLSSYLSESFWEPMGASDDALWQLDDSKHKLAKAFCCISSNARDFARFGKLYKDYGKWNGQQLLDSAYAVKSVTPRFKESPEYGYGWWMKDVIGKHFFMMRGHLGQYVIVQPDDNVMIVRLGHRKSPDEGVGQFTKDISIYIEEAYKMLNE</sequence>
<feature type="domain" description="Beta-lactamase-related" evidence="2">
    <location>
        <begin position="92"/>
        <end position="358"/>
    </location>
</feature>
<dbReference type="InterPro" id="IPR050789">
    <property type="entry name" value="Diverse_Enzym_Activities"/>
</dbReference>
<dbReference type="EMBL" id="JACVXB010000001">
    <property type="protein sequence ID" value="MBD0831359.1"/>
    <property type="molecule type" value="Genomic_DNA"/>
</dbReference>
<evidence type="ECO:0000313" key="4">
    <source>
        <dbReference type="Proteomes" id="UP000600588"/>
    </source>
</evidence>
<dbReference type="Pfam" id="PF00144">
    <property type="entry name" value="Beta-lactamase"/>
    <property type="match status" value="1"/>
</dbReference>
<dbReference type="GO" id="GO:0016787">
    <property type="term" value="F:hydrolase activity"/>
    <property type="evidence" value="ECO:0007669"/>
    <property type="project" value="UniProtKB-KW"/>
</dbReference>
<evidence type="ECO:0000313" key="3">
    <source>
        <dbReference type="EMBL" id="MBD0831359.1"/>
    </source>
</evidence>
<comment type="caution">
    <text evidence="3">The sequence shown here is derived from an EMBL/GenBank/DDBJ whole genome shotgun (WGS) entry which is preliminary data.</text>
</comment>
<evidence type="ECO:0000259" key="2">
    <source>
        <dbReference type="Pfam" id="PF00144"/>
    </source>
</evidence>
<dbReference type="PANTHER" id="PTHR43283:SF7">
    <property type="entry name" value="BETA-LACTAMASE-RELATED DOMAIN-CONTAINING PROTEIN"/>
    <property type="match status" value="1"/>
</dbReference>
<name>A0A8J6UBT5_9FLAO</name>
<dbReference type="PANTHER" id="PTHR43283">
    <property type="entry name" value="BETA-LACTAMASE-RELATED"/>
    <property type="match status" value="1"/>
</dbReference>
<dbReference type="AlphaFoldDB" id="A0A8J6UBT5"/>
<feature type="transmembrane region" description="Helical" evidence="1">
    <location>
        <begin position="7"/>
        <end position="25"/>
    </location>
</feature>
<keyword evidence="1" id="KW-0812">Transmembrane</keyword>
<keyword evidence="1" id="KW-1133">Transmembrane helix</keyword>
<accession>A0A8J6UBT5</accession>
<keyword evidence="4" id="KW-1185">Reference proteome</keyword>
<dbReference type="InterPro" id="IPR001466">
    <property type="entry name" value="Beta-lactam-related"/>
</dbReference>
<organism evidence="3 4">
    <name type="scientific">Aestuariibaculum sediminum</name>
    <dbReference type="NCBI Taxonomy" id="2770637"/>
    <lineage>
        <taxon>Bacteria</taxon>
        <taxon>Pseudomonadati</taxon>
        <taxon>Bacteroidota</taxon>
        <taxon>Flavobacteriia</taxon>
        <taxon>Flavobacteriales</taxon>
        <taxon>Flavobacteriaceae</taxon>
    </lineage>
</organism>